<proteinExistence type="predicted"/>
<dbReference type="RefSeq" id="WP_068803518.1">
    <property type="nucleotide sequence ID" value="NZ_CP014671.1"/>
</dbReference>
<dbReference type="AlphaFoldDB" id="A0A1B1YT59"/>
<protein>
    <submittedName>
        <fullName evidence="2">Plasmid stabilization system protein</fullName>
    </submittedName>
</protein>
<evidence type="ECO:0000313" key="3">
    <source>
        <dbReference type="Proteomes" id="UP000092952"/>
    </source>
</evidence>
<sequence length="98" mass="10777">MNRARFIADARREFLAEVGYYEQAAAGSGARFAAAVQEAAARALAFPLAGSPAEAGTRRVIVKGFPFSLFYRPDQDGIIIFAVAHQARQPGYWRSRTR</sequence>
<name>A0A1B1YT59_9GAMM</name>
<dbReference type="InParanoid" id="A0A1B1YT59"/>
<gene>
    <name evidence="2" type="ORF">PG2T_06245</name>
</gene>
<reference evidence="3" key="1">
    <citation type="submission" date="2016-03" db="EMBL/GenBank/DDBJ databases">
        <title>Complete genome sequence of Solimmundus cernigliae, representing a novel lineage of polycyclic aromatic hydrocarbon degraders within the Gammaproteobacteria.</title>
        <authorList>
            <person name="Singleton D.R."/>
            <person name="Dickey A.N."/>
            <person name="Scholl E.H."/>
            <person name="Wright F.A."/>
            <person name="Aitken M.D."/>
        </authorList>
    </citation>
    <scope>NUCLEOTIDE SEQUENCE [LARGE SCALE GENOMIC DNA]</scope>
    <source>
        <strain evidence="3">TR3.2</strain>
    </source>
</reference>
<evidence type="ECO:0000313" key="2">
    <source>
        <dbReference type="EMBL" id="ANX03833.1"/>
    </source>
</evidence>
<dbReference type="KEGG" id="gbi:PG2T_06245"/>
<dbReference type="OrthoDB" id="9809155at2"/>
<evidence type="ECO:0000256" key="1">
    <source>
        <dbReference type="ARBA" id="ARBA00022649"/>
    </source>
</evidence>
<dbReference type="Pfam" id="PF05016">
    <property type="entry name" value="ParE_toxin"/>
    <property type="match status" value="1"/>
</dbReference>
<accession>A0A1B1YT59</accession>
<dbReference type="InterPro" id="IPR035093">
    <property type="entry name" value="RelE/ParE_toxin_dom_sf"/>
</dbReference>
<keyword evidence="3" id="KW-1185">Reference proteome</keyword>
<keyword evidence="1" id="KW-1277">Toxin-antitoxin system</keyword>
<dbReference type="InterPro" id="IPR007712">
    <property type="entry name" value="RelE/ParE_toxin"/>
</dbReference>
<dbReference type="EMBL" id="CP014671">
    <property type="protein sequence ID" value="ANX03833.1"/>
    <property type="molecule type" value="Genomic_DNA"/>
</dbReference>
<dbReference type="STRING" id="1810504.PG2T_06245"/>
<organism evidence="2 3">
    <name type="scientific">Immundisolibacter cernigliae</name>
    <dbReference type="NCBI Taxonomy" id="1810504"/>
    <lineage>
        <taxon>Bacteria</taxon>
        <taxon>Pseudomonadati</taxon>
        <taxon>Pseudomonadota</taxon>
        <taxon>Gammaproteobacteria</taxon>
        <taxon>Immundisolibacterales</taxon>
        <taxon>Immundisolibacteraceae</taxon>
        <taxon>Immundisolibacter</taxon>
    </lineage>
</organism>
<dbReference type="Gene3D" id="3.30.2310.20">
    <property type="entry name" value="RelE-like"/>
    <property type="match status" value="1"/>
</dbReference>
<dbReference type="Proteomes" id="UP000092952">
    <property type="component" value="Chromosome"/>
</dbReference>